<dbReference type="InterPro" id="IPR050300">
    <property type="entry name" value="GDXG_lipolytic_enzyme"/>
</dbReference>
<dbReference type="PATRIC" id="fig|480391.4.peg.1496"/>
<gene>
    <name evidence="4" type="ORF">IV88_GL001472</name>
</gene>
<dbReference type="GO" id="GO:0004806">
    <property type="term" value="F:triacylglycerol lipase activity"/>
    <property type="evidence" value="ECO:0007669"/>
    <property type="project" value="TreeGrafter"/>
</dbReference>
<dbReference type="RefSeq" id="WP_057800500.1">
    <property type="nucleotide sequence ID" value="NZ_BJZZ01000058.1"/>
</dbReference>
<proteinExistence type="inferred from homology"/>
<dbReference type="Proteomes" id="UP000051249">
    <property type="component" value="Unassembled WGS sequence"/>
</dbReference>
<evidence type="ECO:0000256" key="1">
    <source>
        <dbReference type="ARBA" id="ARBA00010515"/>
    </source>
</evidence>
<keyword evidence="2 4" id="KW-0378">Hydrolase</keyword>
<evidence type="ECO:0000256" key="2">
    <source>
        <dbReference type="ARBA" id="ARBA00022801"/>
    </source>
</evidence>
<dbReference type="AlphaFoldDB" id="A0A0R2N551"/>
<reference evidence="4 5" key="1">
    <citation type="journal article" date="2015" name="Genome Announc.">
        <title>Expanding the biotechnology potential of lactobacilli through comparative genomics of 213 strains and associated genera.</title>
        <authorList>
            <person name="Sun Z."/>
            <person name="Harris H.M."/>
            <person name="McCann A."/>
            <person name="Guo C."/>
            <person name="Argimon S."/>
            <person name="Zhang W."/>
            <person name="Yang X."/>
            <person name="Jeffery I.B."/>
            <person name="Cooney J.C."/>
            <person name="Kagawa T.F."/>
            <person name="Liu W."/>
            <person name="Song Y."/>
            <person name="Salvetti E."/>
            <person name="Wrobel A."/>
            <person name="Rasinkangas P."/>
            <person name="Parkhill J."/>
            <person name="Rea M.C."/>
            <person name="O'Sullivan O."/>
            <person name="Ritari J."/>
            <person name="Douillard F.P."/>
            <person name="Paul Ross R."/>
            <person name="Yang R."/>
            <person name="Briner A.E."/>
            <person name="Felis G.E."/>
            <person name="de Vos W.M."/>
            <person name="Barrangou R."/>
            <person name="Klaenhammer T.R."/>
            <person name="Caufield P.W."/>
            <person name="Cui Y."/>
            <person name="Zhang H."/>
            <person name="O'Toole P.W."/>
        </authorList>
    </citation>
    <scope>NUCLEOTIDE SEQUENCE [LARGE SCALE GENOMIC DNA]</scope>
    <source>
        <strain evidence="4 5">DSM 23026</strain>
    </source>
</reference>
<dbReference type="Gene3D" id="3.40.50.1820">
    <property type="entry name" value="alpha/beta hydrolase"/>
    <property type="match status" value="1"/>
</dbReference>
<comment type="caution">
    <text evidence="4">The sequence shown here is derived from an EMBL/GenBank/DDBJ whole genome shotgun (WGS) entry which is preliminary data.</text>
</comment>
<dbReference type="Pfam" id="PF07859">
    <property type="entry name" value="Abhydrolase_3"/>
    <property type="match status" value="1"/>
</dbReference>
<organism evidence="4 5">
    <name type="scientific">Pediococcus argentinicus</name>
    <dbReference type="NCBI Taxonomy" id="480391"/>
    <lineage>
        <taxon>Bacteria</taxon>
        <taxon>Bacillati</taxon>
        <taxon>Bacillota</taxon>
        <taxon>Bacilli</taxon>
        <taxon>Lactobacillales</taxon>
        <taxon>Lactobacillaceae</taxon>
        <taxon>Pediococcus</taxon>
    </lineage>
</organism>
<protein>
    <submittedName>
        <fullName evidence="4">Hydrolase, alpha beta domain protein</fullName>
    </submittedName>
</protein>
<dbReference type="InterPro" id="IPR013094">
    <property type="entry name" value="AB_hydrolase_3"/>
</dbReference>
<dbReference type="SUPFAM" id="SSF53474">
    <property type="entry name" value="alpha/beta-Hydrolases"/>
    <property type="match status" value="1"/>
</dbReference>
<comment type="similarity">
    <text evidence="1">Belongs to the 'GDXG' lipolytic enzyme family.</text>
</comment>
<name>A0A0R2N551_9LACO</name>
<evidence type="ECO:0000313" key="5">
    <source>
        <dbReference type="Proteomes" id="UP000051249"/>
    </source>
</evidence>
<dbReference type="InterPro" id="IPR029058">
    <property type="entry name" value="AB_hydrolase_fold"/>
</dbReference>
<dbReference type="EMBL" id="JQCQ01000054">
    <property type="protein sequence ID" value="KRO20951.1"/>
    <property type="molecule type" value="Genomic_DNA"/>
</dbReference>
<evidence type="ECO:0000259" key="3">
    <source>
        <dbReference type="Pfam" id="PF07859"/>
    </source>
</evidence>
<dbReference type="OrthoDB" id="9815425at2"/>
<keyword evidence="5" id="KW-1185">Reference proteome</keyword>
<sequence>MPKVKFNTNQRNTVSKEAAKMIEKFTGFDLPNFIPITNKMIFRMRQQFQDGEDKMEEQIIAENKLNVKPVNFGGTNGLLIEAADVKRDQGIIINVHGGGFIMGTARDRNGLLAAAETHLPVYSVEYTLAPEAAAPTALNEVEKFYSALGAQFADQPIYMTGSSAGSTIVASVLVRMHKKAIPMPNAIILFCPALDISGDGDSAVFNGHRDALSTHLSLRLAQRYIGEHNPHSADISPLYAEIGPWFPPTFMTTGTRDMMLSNVLRFTDKLKQANVPNGYIIKEGMWHGFNWEPKLPEAIETRNEAWAFLQKFSK</sequence>
<dbReference type="PANTHER" id="PTHR48081">
    <property type="entry name" value="AB HYDROLASE SUPERFAMILY PROTEIN C4A8.06C"/>
    <property type="match status" value="1"/>
</dbReference>
<dbReference type="PANTHER" id="PTHR48081:SF30">
    <property type="entry name" value="ACETYL-HYDROLASE LIPR-RELATED"/>
    <property type="match status" value="1"/>
</dbReference>
<feature type="domain" description="Alpha/beta hydrolase fold-3" evidence="3">
    <location>
        <begin position="93"/>
        <end position="289"/>
    </location>
</feature>
<accession>A0A0R2N551</accession>
<evidence type="ECO:0000313" key="4">
    <source>
        <dbReference type="EMBL" id="KRO20951.1"/>
    </source>
</evidence>